<dbReference type="Pfam" id="PF02366">
    <property type="entry name" value="PMT"/>
    <property type="match status" value="1"/>
</dbReference>
<dbReference type="PANTHER" id="PTHR10050:SF46">
    <property type="entry name" value="PROTEIN O-MANNOSYL-TRANSFERASE 2"/>
    <property type="match status" value="1"/>
</dbReference>
<feature type="transmembrane region" description="Helical" evidence="10">
    <location>
        <begin position="330"/>
        <end position="363"/>
    </location>
</feature>
<dbReference type="GO" id="GO:0005886">
    <property type="term" value="C:plasma membrane"/>
    <property type="evidence" value="ECO:0007669"/>
    <property type="project" value="UniProtKB-SubCell"/>
</dbReference>
<keyword evidence="7 10" id="KW-1133">Transmembrane helix</keyword>
<keyword evidence="8 10" id="KW-0472">Membrane</keyword>
<dbReference type="GO" id="GO:0004169">
    <property type="term" value="F:dolichyl-phosphate-mannose-protein mannosyltransferase activity"/>
    <property type="evidence" value="ECO:0007669"/>
    <property type="project" value="UniProtKB-UniRule"/>
</dbReference>
<sequence>MPRTFDDDAAPTGASTSTDPAGPRTPGEQPPADGDARPAGRARGAGGSGRAGEADGPDDGRPSHAVLTAKVRADGGTEAGGAPGRDPDDAADAADAADAGPIVATETRLLRRLLGPATLELDATPRARLLGWLWPLAVTALAAVLRLWDLGRPRTLVFDETYYVKQAWSMLERGYEAQWLGDDANQRFAAGDPGALQVAAEYVVHPQVGKWMLALGLQLGGGVENPAAWRLGAAIAGILSVLMVARIGRRLFASTALGTLAGLLLAVDGMAIVHSRIGLLDGFVMFFALAAFGALLLDREQARRRLAARTAVILDSGAALRWGPGMGIRWWRLAAAVLLGLCAGTKWSGVYFLAVFGLMSVLWDATARRAVGVRAWPLAAFVRDAVPAGLAMVAITLVTYVGTWWSWFRSPDAYGRLWAEQNPGQGVQWLPEGLRSLWKYHSDMWAFHTSLSAEHSYAAHPLGWIVQWRPTSYFYPSEVSTLPPDQAREACGADACAQAITSLGNPLIWWAGAAAIVVALGWLVWQRDWRAGAVLSGIVAGWLPWFAYTHRTIFAFYSIAFTPWVVLTLAYVLGLSIGERDGDPVHRRRAIAGVSAFVVVIVAVSGFFYPIWTAWVIPYSFWHAHMWLDTWV</sequence>
<keyword evidence="10" id="KW-1003">Cell membrane</keyword>
<organism evidence="14 15">
    <name type="scientific">Cellulomonas cellasea</name>
    <dbReference type="NCBI Taxonomy" id="43670"/>
    <lineage>
        <taxon>Bacteria</taxon>
        <taxon>Bacillati</taxon>
        <taxon>Actinomycetota</taxon>
        <taxon>Actinomycetes</taxon>
        <taxon>Micrococcales</taxon>
        <taxon>Cellulomonadaceae</taxon>
        <taxon>Cellulomonas</taxon>
    </lineage>
</organism>
<feature type="transmembrane region" description="Helical" evidence="10">
    <location>
        <begin position="590"/>
        <end position="612"/>
    </location>
</feature>
<evidence type="ECO:0000256" key="9">
    <source>
        <dbReference type="ARBA" id="ARBA00093617"/>
    </source>
</evidence>
<feature type="transmembrane region" description="Helical" evidence="10">
    <location>
        <begin position="384"/>
        <end position="407"/>
    </location>
</feature>
<proteinExistence type="inferred from homology"/>
<evidence type="ECO:0000256" key="7">
    <source>
        <dbReference type="ARBA" id="ARBA00022989"/>
    </source>
</evidence>
<feature type="compositionally biased region" description="Low complexity" evidence="11">
    <location>
        <begin position="30"/>
        <end position="42"/>
    </location>
</feature>
<evidence type="ECO:0000259" key="12">
    <source>
        <dbReference type="Pfam" id="PF02366"/>
    </source>
</evidence>
<evidence type="ECO:0000259" key="13">
    <source>
        <dbReference type="Pfam" id="PF16192"/>
    </source>
</evidence>
<evidence type="ECO:0000256" key="1">
    <source>
        <dbReference type="ARBA" id="ARBA00004127"/>
    </source>
</evidence>
<keyword evidence="5 10" id="KW-0808">Transferase</keyword>
<comment type="caution">
    <text evidence="14">The sequence shown here is derived from an EMBL/GenBank/DDBJ whole genome shotgun (WGS) entry which is preliminary data.</text>
</comment>
<dbReference type="EC" id="2.4.1.-" evidence="10"/>
<evidence type="ECO:0000256" key="4">
    <source>
        <dbReference type="ARBA" id="ARBA00022676"/>
    </source>
</evidence>
<feature type="domain" description="Protein O-mannosyl-transferase C-terminal four TM" evidence="13">
    <location>
        <begin position="435"/>
        <end position="631"/>
    </location>
</feature>
<evidence type="ECO:0000256" key="11">
    <source>
        <dbReference type="SAM" id="MobiDB-lite"/>
    </source>
</evidence>
<evidence type="ECO:0000256" key="8">
    <source>
        <dbReference type="ARBA" id="ARBA00023136"/>
    </source>
</evidence>
<reference evidence="14 15" key="1">
    <citation type="submission" date="2020-08" db="EMBL/GenBank/DDBJ databases">
        <title>The Agave Microbiome: Exploring the role of microbial communities in plant adaptations to desert environments.</title>
        <authorList>
            <person name="Partida-Martinez L.P."/>
        </authorList>
    </citation>
    <scope>NUCLEOTIDE SEQUENCE [LARGE SCALE GENOMIC DNA]</scope>
    <source>
        <strain evidence="14 15">RAS26</strain>
    </source>
</reference>
<dbReference type="AlphaFoldDB" id="A0A7W4YBK2"/>
<evidence type="ECO:0000313" key="15">
    <source>
        <dbReference type="Proteomes" id="UP000518206"/>
    </source>
</evidence>
<evidence type="ECO:0000256" key="6">
    <source>
        <dbReference type="ARBA" id="ARBA00022692"/>
    </source>
</evidence>
<dbReference type="InterPro" id="IPR032421">
    <property type="entry name" value="PMT_4TMC"/>
</dbReference>
<keyword evidence="6 10" id="KW-0812">Transmembrane</keyword>
<evidence type="ECO:0000256" key="10">
    <source>
        <dbReference type="RuleBase" id="RU367007"/>
    </source>
</evidence>
<feature type="transmembrane region" description="Helical" evidence="10">
    <location>
        <begin position="129"/>
        <end position="148"/>
    </location>
</feature>
<name>A0A7W4YBK2_9CELL</name>
<gene>
    <name evidence="14" type="ORF">FHR80_002923</name>
</gene>
<dbReference type="GO" id="GO:0012505">
    <property type="term" value="C:endomembrane system"/>
    <property type="evidence" value="ECO:0007669"/>
    <property type="project" value="UniProtKB-SubCell"/>
</dbReference>
<evidence type="ECO:0000256" key="2">
    <source>
        <dbReference type="ARBA" id="ARBA00004922"/>
    </source>
</evidence>
<reference evidence="14 15" key="2">
    <citation type="submission" date="2020-08" db="EMBL/GenBank/DDBJ databases">
        <authorList>
            <person name="Partida-Martinez L."/>
            <person name="Huntemann M."/>
            <person name="Clum A."/>
            <person name="Wang J."/>
            <person name="Palaniappan K."/>
            <person name="Ritter S."/>
            <person name="Chen I.-M."/>
            <person name="Stamatis D."/>
            <person name="Reddy T."/>
            <person name="O'Malley R."/>
            <person name="Daum C."/>
            <person name="Shapiro N."/>
            <person name="Ivanova N."/>
            <person name="Kyrpides N."/>
            <person name="Woyke T."/>
        </authorList>
    </citation>
    <scope>NUCLEOTIDE SEQUENCE [LARGE SCALE GENOMIC DNA]</scope>
    <source>
        <strain evidence="14 15">RAS26</strain>
    </source>
</reference>
<dbReference type="PANTHER" id="PTHR10050">
    <property type="entry name" value="DOLICHYL-PHOSPHATE-MANNOSE--PROTEIN MANNOSYLTRANSFERASE"/>
    <property type="match status" value="1"/>
</dbReference>
<feature type="transmembrane region" description="Helical" evidence="10">
    <location>
        <begin position="507"/>
        <end position="525"/>
    </location>
</feature>
<accession>A0A7W4YBK2</accession>
<dbReference type="Pfam" id="PF16192">
    <property type="entry name" value="PMT_4TMC"/>
    <property type="match status" value="1"/>
</dbReference>
<comment type="pathway">
    <text evidence="2 10">Protein modification; protein glycosylation.</text>
</comment>
<dbReference type="RefSeq" id="WP_311702068.1">
    <property type="nucleotide sequence ID" value="NZ_JACHVX010000004.1"/>
</dbReference>
<dbReference type="InterPro" id="IPR003342">
    <property type="entry name" value="ArnT-like_N"/>
</dbReference>
<evidence type="ECO:0000256" key="3">
    <source>
        <dbReference type="ARBA" id="ARBA00007222"/>
    </source>
</evidence>
<protein>
    <recommendedName>
        <fullName evidence="9 10">Polyprenol-phosphate-mannose--protein mannosyltransferase</fullName>
        <ecNumber evidence="10">2.4.1.-</ecNumber>
    </recommendedName>
</protein>
<dbReference type="EMBL" id="JACHVX010000004">
    <property type="protein sequence ID" value="MBB2923995.1"/>
    <property type="molecule type" value="Genomic_DNA"/>
</dbReference>
<feature type="transmembrane region" description="Helical" evidence="10">
    <location>
        <begin position="532"/>
        <end position="548"/>
    </location>
</feature>
<keyword evidence="4 10" id="KW-0328">Glycosyltransferase</keyword>
<feature type="transmembrane region" description="Helical" evidence="10">
    <location>
        <begin position="227"/>
        <end position="245"/>
    </location>
</feature>
<evidence type="ECO:0000313" key="14">
    <source>
        <dbReference type="EMBL" id="MBB2923995.1"/>
    </source>
</evidence>
<feature type="transmembrane region" description="Helical" evidence="10">
    <location>
        <begin position="279"/>
        <end position="297"/>
    </location>
</feature>
<dbReference type="InterPro" id="IPR027005">
    <property type="entry name" value="PMT-like"/>
</dbReference>
<comment type="subcellular location">
    <subcellularLocation>
        <location evidence="10">Cell membrane</location>
    </subcellularLocation>
    <subcellularLocation>
        <location evidence="1">Endomembrane system</location>
        <topology evidence="1">Multi-pass membrane protein</topology>
    </subcellularLocation>
</comment>
<feature type="transmembrane region" description="Helical" evidence="10">
    <location>
        <begin position="554"/>
        <end position="578"/>
    </location>
</feature>
<comment type="similarity">
    <text evidence="3 10">Belongs to the glycosyltransferase 39 family.</text>
</comment>
<feature type="domain" description="ArnT-like N-terminal" evidence="12">
    <location>
        <begin position="137"/>
        <end position="298"/>
    </location>
</feature>
<comment type="function">
    <text evidence="10">Protein O-mannosyltransferase that catalyzes the transfer of a single mannose residue from a polyprenol phospho-mannosyl lipidic donor to the hydroxyl group of selected serine and threonine residues in acceptor proteins.</text>
</comment>
<feature type="transmembrane region" description="Helical" evidence="10">
    <location>
        <begin position="252"/>
        <end position="273"/>
    </location>
</feature>
<evidence type="ECO:0000256" key="5">
    <source>
        <dbReference type="ARBA" id="ARBA00022679"/>
    </source>
</evidence>
<dbReference type="UniPathway" id="UPA00378"/>
<feature type="region of interest" description="Disordered" evidence="11">
    <location>
        <begin position="1"/>
        <end position="99"/>
    </location>
</feature>
<dbReference type="Proteomes" id="UP000518206">
    <property type="component" value="Unassembled WGS sequence"/>
</dbReference>